<protein>
    <submittedName>
        <fullName evidence="5">Polyphosphate kinase</fullName>
    </submittedName>
</protein>
<dbReference type="GO" id="GO:0016301">
    <property type="term" value="F:kinase activity"/>
    <property type="evidence" value="ECO:0007669"/>
    <property type="project" value="UniProtKB-KW"/>
</dbReference>
<dbReference type="Proteomes" id="UP001379949">
    <property type="component" value="Unassembled WGS sequence"/>
</dbReference>
<dbReference type="PIRSF" id="PIRSF028756">
    <property type="entry name" value="PPK2_prd"/>
    <property type="match status" value="1"/>
</dbReference>
<evidence type="ECO:0000256" key="1">
    <source>
        <dbReference type="ARBA" id="ARBA00009924"/>
    </source>
</evidence>
<sequence>MFTPSKIRLEPTPPSLSEVDLSQCFVSKKHYKKALKHLQKRMLAVQQAYYHQGLRAIICVEGWDASGKGGAIRRLTEWLDPRGYTVFPIAAPTESEQGKHYLYRFQSRLPASGNIAIFDRSYYGRVLVERIEQFATEQEWQRAYQEINEFERMLSDDGVRIIKLFVHIDKQEQLTRFAARLSNPKKRWKLTDEDIRNREKWSEYEVAINDMFAYTSEVDRPWTLIAGNYKWFARVQFLTAVVERLEKDVDLTLPPIDPALVKLVNEELNKTGEKP</sequence>
<evidence type="ECO:0000256" key="3">
    <source>
        <dbReference type="ARBA" id="ARBA00022777"/>
    </source>
</evidence>
<keyword evidence="2" id="KW-0808">Transferase</keyword>
<evidence type="ECO:0000313" key="5">
    <source>
        <dbReference type="EMBL" id="MEL0613137.1"/>
    </source>
</evidence>
<evidence type="ECO:0000259" key="4">
    <source>
        <dbReference type="Pfam" id="PF03976"/>
    </source>
</evidence>
<organism evidence="5 6">
    <name type="scientific">Marinomonas arenicola</name>
    <dbReference type="NCBI Taxonomy" id="569601"/>
    <lineage>
        <taxon>Bacteria</taxon>
        <taxon>Pseudomonadati</taxon>
        <taxon>Pseudomonadota</taxon>
        <taxon>Gammaproteobacteria</taxon>
        <taxon>Oceanospirillales</taxon>
        <taxon>Oceanospirillaceae</taxon>
        <taxon>Marinomonas</taxon>
    </lineage>
</organism>
<comment type="similarity">
    <text evidence="1">Belongs to the polyphosphate kinase 2 (PPK2) family. Class I subfamily.</text>
</comment>
<evidence type="ECO:0000313" key="6">
    <source>
        <dbReference type="Proteomes" id="UP001379949"/>
    </source>
</evidence>
<feature type="domain" description="Polyphosphate kinase-2-related" evidence="4">
    <location>
        <begin position="27"/>
        <end position="247"/>
    </location>
</feature>
<comment type="caution">
    <text evidence="5">The sequence shown here is derived from an EMBL/GenBank/DDBJ whole genome shotgun (WGS) entry which is preliminary data.</text>
</comment>
<proteinExistence type="inferred from homology"/>
<dbReference type="EMBL" id="JBAKAR010000005">
    <property type="protein sequence ID" value="MEL0613137.1"/>
    <property type="molecule type" value="Genomic_DNA"/>
</dbReference>
<keyword evidence="3 5" id="KW-0418">Kinase</keyword>
<name>A0ABU9G842_9GAMM</name>
<dbReference type="InterPro" id="IPR016898">
    <property type="entry name" value="Polyphosphate_phosphotransfera"/>
</dbReference>
<reference evidence="5 6" key="1">
    <citation type="submission" date="2024-02" db="EMBL/GenBank/DDBJ databases">
        <title>Bacteria isolated from the canopy kelp, Nereocystis luetkeana.</title>
        <authorList>
            <person name="Pfister C.A."/>
            <person name="Younker I.T."/>
            <person name="Light S.H."/>
        </authorList>
    </citation>
    <scope>NUCLEOTIDE SEQUENCE [LARGE SCALE GENOMIC DNA]</scope>
    <source>
        <strain evidence="5 6">TI.4.07</strain>
    </source>
</reference>
<dbReference type="Gene3D" id="3.40.50.300">
    <property type="entry name" value="P-loop containing nucleotide triphosphate hydrolases"/>
    <property type="match status" value="1"/>
</dbReference>
<keyword evidence="6" id="KW-1185">Reference proteome</keyword>
<dbReference type="PANTHER" id="PTHR34383">
    <property type="entry name" value="POLYPHOSPHATE:AMP PHOSPHOTRANSFERASE-RELATED"/>
    <property type="match status" value="1"/>
</dbReference>
<dbReference type="Pfam" id="PF03976">
    <property type="entry name" value="PPK2"/>
    <property type="match status" value="1"/>
</dbReference>
<dbReference type="SUPFAM" id="SSF52540">
    <property type="entry name" value="P-loop containing nucleoside triphosphate hydrolases"/>
    <property type="match status" value="1"/>
</dbReference>
<dbReference type="InterPro" id="IPR027417">
    <property type="entry name" value="P-loop_NTPase"/>
</dbReference>
<dbReference type="InterPro" id="IPR022488">
    <property type="entry name" value="PPK2-related"/>
</dbReference>
<gene>
    <name evidence="5" type="ORF">V6242_08260</name>
</gene>
<accession>A0ABU9G842</accession>
<dbReference type="RefSeq" id="WP_341566948.1">
    <property type="nucleotide sequence ID" value="NZ_JBAKAR010000005.1"/>
</dbReference>
<dbReference type="PANTHER" id="PTHR34383:SF3">
    <property type="entry name" value="POLYPHOSPHATE:AMP PHOSPHOTRANSFERASE"/>
    <property type="match status" value="1"/>
</dbReference>
<evidence type="ECO:0000256" key="2">
    <source>
        <dbReference type="ARBA" id="ARBA00022679"/>
    </source>
</evidence>